<dbReference type="Proteomes" id="UP000275348">
    <property type="component" value="Unassembled WGS sequence"/>
</dbReference>
<keyword evidence="1" id="KW-0732">Signal</keyword>
<evidence type="ECO:0000313" key="2">
    <source>
        <dbReference type="EMBL" id="RLZ10727.1"/>
    </source>
</evidence>
<dbReference type="InterPro" id="IPR005901">
    <property type="entry name" value="GLPGLI"/>
</dbReference>
<dbReference type="Pfam" id="PF22252">
    <property type="entry name" value="PNGase_F-II_N"/>
    <property type="match status" value="1"/>
</dbReference>
<dbReference type="OrthoDB" id="1068986at2"/>
<name>A0A3L9MC12_9FLAO</name>
<gene>
    <name evidence="2" type="ORF">EAH69_06175</name>
</gene>
<evidence type="ECO:0000313" key="3">
    <source>
        <dbReference type="Proteomes" id="UP000275348"/>
    </source>
</evidence>
<feature type="chain" id="PRO_5017963547" evidence="1">
    <location>
        <begin position="18"/>
        <end position="249"/>
    </location>
</feature>
<reference evidence="2 3" key="1">
    <citation type="submission" date="2018-10" db="EMBL/GenBank/DDBJ databases">
        <authorList>
            <person name="Chen X."/>
        </authorList>
    </citation>
    <scope>NUCLEOTIDE SEQUENCE [LARGE SCALE GENOMIC DNA]</scope>
    <source>
        <strain evidence="2 3">YIM 102668</strain>
    </source>
</reference>
<evidence type="ECO:0000256" key="1">
    <source>
        <dbReference type="SAM" id="SignalP"/>
    </source>
</evidence>
<dbReference type="EMBL" id="RDOJ01000006">
    <property type="protein sequence ID" value="RLZ10727.1"/>
    <property type="molecule type" value="Genomic_DNA"/>
</dbReference>
<organism evidence="2 3">
    <name type="scientific">Faecalibacter macacae</name>
    <dbReference type="NCBI Taxonomy" id="1859289"/>
    <lineage>
        <taxon>Bacteria</taxon>
        <taxon>Pseudomonadati</taxon>
        <taxon>Bacteroidota</taxon>
        <taxon>Flavobacteriia</taxon>
        <taxon>Flavobacteriales</taxon>
        <taxon>Weeksellaceae</taxon>
        <taxon>Faecalibacter</taxon>
    </lineage>
</organism>
<dbReference type="RefSeq" id="WP_121934312.1">
    <property type="nucleotide sequence ID" value="NZ_RDOJ01000006.1"/>
</dbReference>
<sequence>MKKLLLTLLLSTAFVNAQDQMIVEYRQRNEMDPEKVKEFEKERSSSTGGFVKISGGPDQKYELTYNQGITHYRKLELVNNNQDAPTSSFSISVGGQFKTLINDPVNKVFNQEINLDKVDYILKSPYKDYQWKITDIEETILGYKTIKAVAEINGNKIAAWYAPDLKVNAGPNQINGLPGVILKSISETSSKLGTILIIEAEKININPKKLPKIKPLKGMEISPDDFKKLQEESRKKMIESFSSEMDLKK</sequence>
<dbReference type="AlphaFoldDB" id="A0A3L9MC12"/>
<protein>
    <submittedName>
        <fullName evidence="2">GLPGLI family protein</fullName>
    </submittedName>
</protein>
<comment type="caution">
    <text evidence="2">The sequence shown here is derived from an EMBL/GenBank/DDBJ whole genome shotgun (WGS) entry which is preliminary data.</text>
</comment>
<proteinExistence type="predicted"/>
<feature type="signal peptide" evidence="1">
    <location>
        <begin position="1"/>
        <end position="17"/>
    </location>
</feature>
<dbReference type="NCBIfam" id="TIGR01200">
    <property type="entry name" value="GLPGLI"/>
    <property type="match status" value="1"/>
</dbReference>
<keyword evidence="3" id="KW-1185">Reference proteome</keyword>
<accession>A0A3L9MC12</accession>